<name>A0A0B3RUV4_9RHOB</name>
<dbReference type="GO" id="GO:0003700">
    <property type="term" value="F:DNA-binding transcription factor activity"/>
    <property type="evidence" value="ECO:0007669"/>
    <property type="project" value="InterPro"/>
</dbReference>
<sequence>MGYVTSLFPRKVIAAVGPVVDGPNLLRGLGLEPDAPWDPKIMVPVTVYYDMLERIAETVDPTDLPLKVGASMRCDEYGALGLAWKAAPDLMGSLARIERYARVWTSVVEYELRPDPRGVLLVLQRAGARRLGLRLSNETSLASAVSIARQVSPVPFAPLEARFQHPPPRTLTHHENWFGCPMHFDSDLDALLISHEAARQPNILGDEGITRFLISHLDEELSEIAGEDTLETRSKAAIARALSEGLPKMADIARGLGLSARSFHRRLSEQGLSFQTLTAETRRELAEGLLRDERYSLAEVAFLTGFSEQSSFTRAFKRWVGRTPASYRKVHGTG</sequence>
<dbReference type="SMART" id="SM00342">
    <property type="entry name" value="HTH_ARAC"/>
    <property type="match status" value="1"/>
</dbReference>
<dbReference type="Pfam" id="PF12625">
    <property type="entry name" value="Arabinose_bd"/>
    <property type="match status" value="1"/>
</dbReference>
<keyword evidence="6" id="KW-1185">Reference proteome</keyword>
<dbReference type="InterPro" id="IPR020449">
    <property type="entry name" value="Tscrpt_reg_AraC-type_HTH"/>
</dbReference>
<organism evidence="5 6">
    <name type="scientific">Mameliella alba</name>
    <dbReference type="NCBI Taxonomy" id="561184"/>
    <lineage>
        <taxon>Bacteria</taxon>
        <taxon>Pseudomonadati</taxon>
        <taxon>Pseudomonadota</taxon>
        <taxon>Alphaproteobacteria</taxon>
        <taxon>Rhodobacterales</taxon>
        <taxon>Roseobacteraceae</taxon>
        <taxon>Mameliella</taxon>
    </lineage>
</organism>
<reference evidence="5 6" key="1">
    <citation type="submission" date="2014-10" db="EMBL/GenBank/DDBJ databases">
        <title>Genome sequence of Ponticoccus sp. strain UMTAT08 isolated from clonal culture of toxic dinoflagellate Alexandrium tamiyavanichii.</title>
        <authorList>
            <person name="Gan H.Y."/>
            <person name="Muhd D.-D."/>
            <person name="Mohd Noor M.E."/>
            <person name="Yeong Y.S."/>
            <person name="Usup G."/>
        </authorList>
    </citation>
    <scope>NUCLEOTIDE SEQUENCE [LARGE SCALE GENOMIC DNA]</scope>
    <source>
        <strain evidence="5 6">UMTAT08</strain>
    </source>
</reference>
<dbReference type="PRINTS" id="PR00032">
    <property type="entry name" value="HTHARAC"/>
</dbReference>
<gene>
    <name evidence="5" type="ORF">OA50_00579</name>
</gene>
<keyword evidence="3" id="KW-0804">Transcription</keyword>
<dbReference type="GO" id="GO:0000976">
    <property type="term" value="F:transcription cis-regulatory region binding"/>
    <property type="evidence" value="ECO:0007669"/>
    <property type="project" value="TreeGrafter"/>
</dbReference>
<keyword evidence="1" id="KW-0805">Transcription regulation</keyword>
<accession>A0A0B3RUV4</accession>
<dbReference type="PANTHER" id="PTHR47894:SF1">
    <property type="entry name" value="HTH-TYPE TRANSCRIPTIONAL REGULATOR VQSM"/>
    <property type="match status" value="1"/>
</dbReference>
<evidence type="ECO:0000256" key="1">
    <source>
        <dbReference type="ARBA" id="ARBA00023015"/>
    </source>
</evidence>
<dbReference type="OrthoDB" id="9805730at2"/>
<dbReference type="GO" id="GO:0005829">
    <property type="term" value="C:cytosol"/>
    <property type="evidence" value="ECO:0007669"/>
    <property type="project" value="TreeGrafter"/>
</dbReference>
<dbReference type="Pfam" id="PF12833">
    <property type="entry name" value="HTH_18"/>
    <property type="match status" value="1"/>
</dbReference>
<dbReference type="InterPro" id="IPR032687">
    <property type="entry name" value="AraC-type_N"/>
</dbReference>
<dbReference type="Gene3D" id="1.10.10.60">
    <property type="entry name" value="Homeodomain-like"/>
    <property type="match status" value="1"/>
</dbReference>
<dbReference type="AlphaFoldDB" id="A0A0B3RUV4"/>
<keyword evidence="2" id="KW-0238">DNA-binding</keyword>
<dbReference type="STRING" id="561184.SAMN05216376_107170"/>
<dbReference type="PANTHER" id="PTHR47894">
    <property type="entry name" value="HTH-TYPE TRANSCRIPTIONAL REGULATOR GADX"/>
    <property type="match status" value="1"/>
</dbReference>
<evidence type="ECO:0000313" key="6">
    <source>
        <dbReference type="Proteomes" id="UP000030960"/>
    </source>
</evidence>
<dbReference type="Proteomes" id="UP000030960">
    <property type="component" value="Unassembled WGS sequence"/>
</dbReference>
<evidence type="ECO:0000256" key="2">
    <source>
        <dbReference type="ARBA" id="ARBA00023125"/>
    </source>
</evidence>
<proteinExistence type="predicted"/>
<dbReference type="InterPro" id="IPR018060">
    <property type="entry name" value="HTH_AraC"/>
</dbReference>
<dbReference type="InterPro" id="IPR009057">
    <property type="entry name" value="Homeodomain-like_sf"/>
</dbReference>
<dbReference type="RefSeq" id="WP_043137109.1">
    <property type="nucleotide sequence ID" value="NZ_JSUQ01000002.1"/>
</dbReference>
<evidence type="ECO:0000313" key="5">
    <source>
        <dbReference type="EMBL" id="KHQ54745.1"/>
    </source>
</evidence>
<evidence type="ECO:0000259" key="4">
    <source>
        <dbReference type="PROSITE" id="PS01124"/>
    </source>
</evidence>
<comment type="caution">
    <text evidence="5">The sequence shown here is derived from an EMBL/GenBank/DDBJ whole genome shotgun (WGS) entry which is preliminary data.</text>
</comment>
<dbReference type="PROSITE" id="PS01124">
    <property type="entry name" value="HTH_ARAC_FAMILY_2"/>
    <property type="match status" value="1"/>
</dbReference>
<feature type="domain" description="HTH araC/xylS-type" evidence="4">
    <location>
        <begin position="232"/>
        <end position="330"/>
    </location>
</feature>
<protein>
    <submittedName>
        <fullName evidence="5">Transcriptional regulator, AraC family</fullName>
    </submittedName>
</protein>
<dbReference type="PATRIC" id="fig|1515334.3.peg.586"/>
<evidence type="ECO:0000256" key="3">
    <source>
        <dbReference type="ARBA" id="ARBA00023163"/>
    </source>
</evidence>
<dbReference type="SUPFAM" id="SSF46689">
    <property type="entry name" value="Homeodomain-like"/>
    <property type="match status" value="1"/>
</dbReference>
<dbReference type="EMBL" id="JSUQ01000002">
    <property type="protein sequence ID" value="KHQ54745.1"/>
    <property type="molecule type" value="Genomic_DNA"/>
</dbReference>